<sequence length="140" mass="15418">MQTPSKVIQLIVGLLQAGDIDLLGNDILLSQACAPKHHAAIRRSLIYCATSTSTANWWTLPSFLRESASKSSAYVAMASRLQDSPTRKEFQARLTDSIFRIERDDEIFSLVAEQYHSQLLEARAALIAAARTLALNRGTA</sequence>
<reference evidence="1" key="1">
    <citation type="journal article" date="2001" name="Mol. Microbiol.">
        <title>Discovery and distribution of super-integrons among pseudomonads.</title>
        <authorList>
            <person name="Vaisvila R."/>
            <person name="Morgan R.D."/>
            <person name="Posfai J."/>
            <person name="Raleigh E.A."/>
        </authorList>
    </citation>
    <scope>NUCLEOTIDE SEQUENCE</scope>
    <source>
        <strain evidence="1">ATCC 55044</strain>
    </source>
</reference>
<name>Q939G2_AQUAC</name>
<evidence type="ECO:0000313" key="1">
    <source>
        <dbReference type="EMBL" id="AAK73296.1"/>
    </source>
</evidence>
<protein>
    <submittedName>
        <fullName evidence="1">Ypar11</fullName>
    </submittedName>
</protein>
<dbReference type="AlphaFoldDB" id="Q939G2"/>
<proteinExistence type="predicted"/>
<dbReference type="EMBL" id="AY038186">
    <property type="protein sequence ID" value="AAK73296.1"/>
    <property type="molecule type" value="Genomic_DNA"/>
</dbReference>
<organism evidence="1">
    <name type="scientific">Aquipseudomonas alcaligenes</name>
    <name type="common">Pseudomonas alcaligenes</name>
    <dbReference type="NCBI Taxonomy" id="43263"/>
    <lineage>
        <taxon>Bacteria</taxon>
        <taxon>Pseudomonadati</taxon>
        <taxon>Pseudomonadota</taxon>
        <taxon>Gammaproteobacteria</taxon>
        <taxon>Pseudomonadales</taxon>
        <taxon>Pseudomonadaceae</taxon>
        <taxon>Aquipseudomonas</taxon>
    </lineage>
</organism>
<accession>Q939G2</accession>